<comment type="caution">
    <text evidence="8">The sequence shown here is derived from an EMBL/GenBank/DDBJ whole genome shotgun (WGS) entry which is preliminary data.</text>
</comment>
<dbReference type="PANTHER" id="PTHR22950:SF700">
    <property type="entry name" value="AMINO ACID TRANSPORTER TRANSMEMBRANE DOMAIN-CONTAINING PROTEIN"/>
    <property type="match status" value="1"/>
</dbReference>
<organism evidence="8 9">
    <name type="scientific">Pocillopora meandrina</name>
    <dbReference type="NCBI Taxonomy" id="46732"/>
    <lineage>
        <taxon>Eukaryota</taxon>
        <taxon>Metazoa</taxon>
        <taxon>Cnidaria</taxon>
        <taxon>Anthozoa</taxon>
        <taxon>Hexacorallia</taxon>
        <taxon>Scleractinia</taxon>
        <taxon>Astrocoeniina</taxon>
        <taxon>Pocilloporidae</taxon>
        <taxon>Pocillopora</taxon>
    </lineage>
</organism>
<dbReference type="GO" id="GO:0005774">
    <property type="term" value="C:vacuolar membrane"/>
    <property type="evidence" value="ECO:0007669"/>
    <property type="project" value="TreeGrafter"/>
</dbReference>
<feature type="region of interest" description="Disordered" evidence="5">
    <location>
        <begin position="243"/>
        <end position="271"/>
    </location>
</feature>
<keyword evidence="3 6" id="KW-1133">Transmembrane helix</keyword>
<keyword evidence="4 6" id="KW-0472">Membrane</keyword>
<dbReference type="GO" id="GO:0015179">
    <property type="term" value="F:L-amino acid transmembrane transporter activity"/>
    <property type="evidence" value="ECO:0007669"/>
    <property type="project" value="TreeGrafter"/>
</dbReference>
<feature type="transmembrane region" description="Helical" evidence="6">
    <location>
        <begin position="77"/>
        <end position="99"/>
    </location>
</feature>
<evidence type="ECO:0000313" key="9">
    <source>
        <dbReference type="Proteomes" id="UP001159428"/>
    </source>
</evidence>
<dbReference type="EMBL" id="CALNXJ010000218">
    <property type="protein sequence ID" value="CAH3169748.1"/>
    <property type="molecule type" value="Genomic_DNA"/>
</dbReference>
<protein>
    <recommendedName>
        <fullName evidence="7">Amino acid transporter transmembrane domain-containing protein</fullName>
    </recommendedName>
</protein>
<feature type="compositionally biased region" description="Polar residues" evidence="5">
    <location>
        <begin position="246"/>
        <end position="271"/>
    </location>
</feature>
<evidence type="ECO:0000256" key="1">
    <source>
        <dbReference type="ARBA" id="ARBA00004141"/>
    </source>
</evidence>
<name>A0AAU9Y550_9CNID</name>
<evidence type="ECO:0000256" key="5">
    <source>
        <dbReference type="SAM" id="MobiDB-lite"/>
    </source>
</evidence>
<evidence type="ECO:0000259" key="7">
    <source>
        <dbReference type="Pfam" id="PF01490"/>
    </source>
</evidence>
<feature type="transmembrane region" description="Helical" evidence="6">
    <location>
        <begin position="54"/>
        <end position="71"/>
    </location>
</feature>
<evidence type="ECO:0000313" key="8">
    <source>
        <dbReference type="EMBL" id="CAH3169748.1"/>
    </source>
</evidence>
<evidence type="ECO:0000256" key="2">
    <source>
        <dbReference type="ARBA" id="ARBA00022692"/>
    </source>
</evidence>
<reference evidence="8 9" key="1">
    <citation type="submission" date="2022-05" db="EMBL/GenBank/DDBJ databases">
        <authorList>
            <consortium name="Genoscope - CEA"/>
            <person name="William W."/>
        </authorList>
    </citation>
    <scope>NUCLEOTIDE SEQUENCE [LARGE SCALE GENOMIC DNA]</scope>
</reference>
<accession>A0AAU9Y550</accession>
<comment type="subcellular location">
    <subcellularLocation>
        <location evidence="1">Membrane</location>
        <topology evidence="1">Multi-pass membrane protein</topology>
    </subcellularLocation>
</comment>
<evidence type="ECO:0000256" key="4">
    <source>
        <dbReference type="ARBA" id="ARBA00023136"/>
    </source>
</evidence>
<gene>
    <name evidence="8" type="ORF">PMEA_00012413</name>
</gene>
<evidence type="ECO:0000256" key="6">
    <source>
        <dbReference type="SAM" id="Phobius"/>
    </source>
</evidence>
<keyword evidence="9" id="KW-1185">Reference proteome</keyword>
<sequence length="303" mass="33138">MFPLKYKSETVIPVVNATLSEPTSATRMTHYSTIWMNSSSMIPPLHSTKTAPKFSLLVLIPFPFLVAMAFVKSIRKLGPISGVANVTLLAGFFGLLAFLKKFNLKDVSYARLSTFPIFFGQLTGAYEGIGTVIPIESSMAENQGRFPLYLHIALAQVSFILGSFGILGYMIYGSTVPQIVTDRLQTGIGAQLVRLTLIIAVMMTYPLQLYPVIEIAESVLFTKIHSKSKSHLGAVIAGPSMDPDSNPVSPVDSNSINSHYPVSNSPDDLSTSVNSETQVLIPKETEELQFKAATWKRNLLQQC</sequence>
<dbReference type="Pfam" id="PF01490">
    <property type="entry name" value="Aa_trans"/>
    <property type="match status" value="1"/>
</dbReference>
<dbReference type="PANTHER" id="PTHR22950">
    <property type="entry name" value="AMINO ACID TRANSPORTER"/>
    <property type="match status" value="1"/>
</dbReference>
<feature type="transmembrane region" description="Helical" evidence="6">
    <location>
        <begin position="148"/>
        <end position="172"/>
    </location>
</feature>
<proteinExistence type="predicted"/>
<feature type="transmembrane region" description="Helical" evidence="6">
    <location>
        <begin position="192"/>
        <end position="213"/>
    </location>
</feature>
<dbReference type="Proteomes" id="UP001159428">
    <property type="component" value="Unassembled WGS sequence"/>
</dbReference>
<dbReference type="AlphaFoldDB" id="A0AAU9Y550"/>
<keyword evidence="2 6" id="KW-0812">Transmembrane</keyword>
<evidence type="ECO:0000256" key="3">
    <source>
        <dbReference type="ARBA" id="ARBA00022989"/>
    </source>
</evidence>
<dbReference type="InterPro" id="IPR013057">
    <property type="entry name" value="AA_transpt_TM"/>
</dbReference>
<feature type="domain" description="Amino acid transporter transmembrane" evidence="7">
    <location>
        <begin position="56"/>
        <end position="227"/>
    </location>
</feature>